<evidence type="ECO:0000313" key="1">
    <source>
        <dbReference type="EMBL" id="RNA25855.1"/>
    </source>
</evidence>
<accession>A0A3M7RR82</accession>
<organism evidence="1 2">
    <name type="scientific">Brachionus plicatilis</name>
    <name type="common">Marine rotifer</name>
    <name type="synonym">Brachionus muelleri</name>
    <dbReference type="NCBI Taxonomy" id="10195"/>
    <lineage>
        <taxon>Eukaryota</taxon>
        <taxon>Metazoa</taxon>
        <taxon>Spiralia</taxon>
        <taxon>Gnathifera</taxon>
        <taxon>Rotifera</taxon>
        <taxon>Eurotatoria</taxon>
        <taxon>Monogononta</taxon>
        <taxon>Pseudotrocha</taxon>
        <taxon>Ploima</taxon>
        <taxon>Brachionidae</taxon>
        <taxon>Brachionus</taxon>
    </lineage>
</organism>
<comment type="caution">
    <text evidence="1">The sequence shown here is derived from an EMBL/GenBank/DDBJ whole genome shotgun (WGS) entry which is preliminary data.</text>
</comment>
<keyword evidence="2" id="KW-1185">Reference proteome</keyword>
<reference evidence="1 2" key="1">
    <citation type="journal article" date="2018" name="Sci. Rep.">
        <title>Genomic signatures of local adaptation to the degree of environmental predictability in rotifers.</title>
        <authorList>
            <person name="Franch-Gras L."/>
            <person name="Hahn C."/>
            <person name="Garcia-Roger E.M."/>
            <person name="Carmona M.J."/>
            <person name="Serra M."/>
            <person name="Gomez A."/>
        </authorList>
    </citation>
    <scope>NUCLEOTIDE SEQUENCE [LARGE SCALE GENOMIC DNA]</scope>
    <source>
        <strain evidence="1">HYR1</strain>
    </source>
</reference>
<proteinExistence type="predicted"/>
<dbReference type="Proteomes" id="UP000276133">
    <property type="component" value="Unassembled WGS sequence"/>
</dbReference>
<evidence type="ECO:0000313" key="2">
    <source>
        <dbReference type="Proteomes" id="UP000276133"/>
    </source>
</evidence>
<feature type="non-terminal residue" evidence="1">
    <location>
        <position position="419"/>
    </location>
</feature>
<dbReference type="AlphaFoldDB" id="A0A3M7RR82"/>
<protein>
    <submittedName>
        <fullName evidence="1">Ac transposable element-derived 3</fullName>
    </submittedName>
</protein>
<dbReference type="EMBL" id="REGN01002848">
    <property type="protein sequence ID" value="RNA25855.1"/>
    <property type="molecule type" value="Genomic_DNA"/>
</dbReference>
<dbReference type="OrthoDB" id="93990at2759"/>
<name>A0A3M7RR82_BRAPC</name>
<sequence length="419" mass="49652">MTIHAVLNNQTYPCAYIFFERKITKTYILGLEQIRNLCFPKNLKRVLCDFESSLMKSIVSVFPGVDLKSCWFHLSQALRRRLFSMGFKEKYLGNWQLRFWLKRFVALAFIPIEKLQDGINIIIDEINGSMAQFLQKYGITIAHKKKQTMISRAFTQNLIDCIKREETKTCNLYQDPTKKPKQAMHNERNQIEFKNYFDNLTHQVMSPYEQEIDEELEEFSEEDDVNEEPIKEMESKIKVVKLSNKYKDLNFIGNIQSSKSEKKDNIAEAIIYPETIYVEKNVQVQPVTNFIEDNEWLISRHIDLALDYKSKRAIFRGHFNLSIIELWKIDECMRNNFFLQASPDVDKIFFVNVSSVHWILLTNINPTNISPSDKYYGWDQTIEEEWYVYDSMNNINNVYEASHIFRLLYPNKNCEKVSM</sequence>
<gene>
    <name evidence="1" type="ORF">BpHYR1_045835</name>
</gene>